<accession>A0A0B6Y103</accession>
<feature type="region of interest" description="Disordered" evidence="1">
    <location>
        <begin position="1"/>
        <end position="59"/>
    </location>
</feature>
<feature type="compositionally biased region" description="Polar residues" evidence="1">
    <location>
        <begin position="29"/>
        <end position="38"/>
    </location>
</feature>
<sequence>MTDRGKQAYPPSSQQQPQFFSPPGGQNKPPISSSNGPFQPSGAFQQGPAGSQQSSQHSQ</sequence>
<dbReference type="EMBL" id="HACG01002601">
    <property type="protein sequence ID" value="CEK49466.1"/>
    <property type="molecule type" value="Transcribed_RNA"/>
</dbReference>
<feature type="compositionally biased region" description="Low complexity" evidence="1">
    <location>
        <begin position="41"/>
        <end position="59"/>
    </location>
</feature>
<dbReference type="AlphaFoldDB" id="A0A0B6Y103"/>
<name>A0A0B6Y103_9EUPU</name>
<protein>
    <submittedName>
        <fullName evidence="2">Uncharacterized protein</fullName>
    </submittedName>
</protein>
<gene>
    <name evidence="2" type="primary">ORF7849</name>
</gene>
<feature type="non-terminal residue" evidence="2">
    <location>
        <position position="59"/>
    </location>
</feature>
<evidence type="ECO:0000256" key="1">
    <source>
        <dbReference type="SAM" id="MobiDB-lite"/>
    </source>
</evidence>
<reference evidence="2" key="1">
    <citation type="submission" date="2014-12" db="EMBL/GenBank/DDBJ databases">
        <title>Insight into the proteome of Arion vulgaris.</title>
        <authorList>
            <person name="Aradska J."/>
            <person name="Bulat T."/>
            <person name="Smidak R."/>
            <person name="Sarate P."/>
            <person name="Gangsoo J."/>
            <person name="Sialana F."/>
            <person name="Bilban M."/>
            <person name="Lubec G."/>
        </authorList>
    </citation>
    <scope>NUCLEOTIDE SEQUENCE</scope>
    <source>
        <tissue evidence="2">Skin</tissue>
    </source>
</reference>
<organism evidence="2">
    <name type="scientific">Arion vulgaris</name>
    <dbReference type="NCBI Taxonomy" id="1028688"/>
    <lineage>
        <taxon>Eukaryota</taxon>
        <taxon>Metazoa</taxon>
        <taxon>Spiralia</taxon>
        <taxon>Lophotrochozoa</taxon>
        <taxon>Mollusca</taxon>
        <taxon>Gastropoda</taxon>
        <taxon>Heterobranchia</taxon>
        <taxon>Euthyneura</taxon>
        <taxon>Panpulmonata</taxon>
        <taxon>Eupulmonata</taxon>
        <taxon>Stylommatophora</taxon>
        <taxon>Helicina</taxon>
        <taxon>Arionoidea</taxon>
        <taxon>Arionidae</taxon>
        <taxon>Arion</taxon>
    </lineage>
</organism>
<feature type="compositionally biased region" description="Low complexity" evidence="1">
    <location>
        <begin position="10"/>
        <end position="26"/>
    </location>
</feature>
<proteinExistence type="predicted"/>
<evidence type="ECO:0000313" key="2">
    <source>
        <dbReference type="EMBL" id="CEK49466.1"/>
    </source>
</evidence>